<name>W2LVQ8_PHYNI</name>
<evidence type="ECO:0000313" key="1">
    <source>
        <dbReference type="EMBL" id="ETM01558.1"/>
    </source>
</evidence>
<proteinExistence type="predicted"/>
<dbReference type="Proteomes" id="UP000054423">
    <property type="component" value="Unassembled WGS sequence"/>
</dbReference>
<protein>
    <submittedName>
        <fullName evidence="1">Uncharacterized protein</fullName>
    </submittedName>
</protein>
<accession>W2LVQ8</accession>
<sequence length="50" mass="5724">MAEDRERFRLYGEMLAVVDCYLGGLLQKFTYTIHKVGISTDNIIQPGFRG</sequence>
<organism evidence="1">
    <name type="scientific">Phytophthora nicotianae</name>
    <name type="common">Potato buckeye rot agent</name>
    <name type="synonym">Phytophthora parasitica</name>
    <dbReference type="NCBI Taxonomy" id="4792"/>
    <lineage>
        <taxon>Eukaryota</taxon>
        <taxon>Sar</taxon>
        <taxon>Stramenopiles</taxon>
        <taxon>Oomycota</taxon>
        <taxon>Peronosporomycetes</taxon>
        <taxon>Peronosporales</taxon>
        <taxon>Peronosporaceae</taxon>
        <taxon>Phytophthora</taxon>
    </lineage>
</organism>
<reference evidence="1" key="1">
    <citation type="submission" date="2013-11" db="EMBL/GenBank/DDBJ databases">
        <title>The Genome Sequence of Phytophthora parasitica CHvinca01.</title>
        <authorList>
            <consortium name="The Broad Institute Genomics Platform"/>
            <person name="Russ C."/>
            <person name="Tyler B."/>
            <person name="Panabieres F."/>
            <person name="Shan W."/>
            <person name="Tripathy S."/>
            <person name="Grunwald N."/>
            <person name="Machado M."/>
            <person name="Johnson C.S."/>
            <person name="Arredondo F."/>
            <person name="Hong C."/>
            <person name="Coffey M."/>
            <person name="Young S.K."/>
            <person name="Zeng Q."/>
            <person name="Gargeya S."/>
            <person name="Fitzgerald M."/>
            <person name="Abouelleil A."/>
            <person name="Alvarado L."/>
            <person name="Chapman S.B."/>
            <person name="Gainer-Dewar J."/>
            <person name="Goldberg J."/>
            <person name="Griggs A."/>
            <person name="Gujja S."/>
            <person name="Hansen M."/>
            <person name="Howarth C."/>
            <person name="Imamovic A."/>
            <person name="Ireland A."/>
            <person name="Larimer J."/>
            <person name="McCowan C."/>
            <person name="Murphy C."/>
            <person name="Pearson M."/>
            <person name="Poon T.W."/>
            <person name="Priest M."/>
            <person name="Roberts A."/>
            <person name="Saif S."/>
            <person name="Shea T."/>
            <person name="Sykes S."/>
            <person name="Wortman J."/>
            <person name="Nusbaum C."/>
            <person name="Birren B."/>
        </authorList>
    </citation>
    <scope>NUCLEOTIDE SEQUENCE [LARGE SCALE GENOMIC DNA]</scope>
    <source>
        <strain evidence="1">CHvinca01</strain>
    </source>
</reference>
<dbReference type="EMBL" id="KI677680">
    <property type="protein sequence ID" value="ETM01558.1"/>
    <property type="molecule type" value="Genomic_DNA"/>
</dbReference>
<gene>
    <name evidence="1" type="ORF">L917_01874</name>
</gene>
<dbReference type="AlphaFoldDB" id="W2LVQ8"/>